<evidence type="ECO:0000256" key="1">
    <source>
        <dbReference type="SAM" id="MobiDB-lite"/>
    </source>
</evidence>
<dbReference type="AlphaFoldDB" id="A0A9Q0MVE9"/>
<feature type="region of interest" description="Disordered" evidence="1">
    <location>
        <begin position="96"/>
        <end position="119"/>
    </location>
</feature>
<sequence>MIKFKLIVVYIVTVVIFTKLVTSQSYDLAYEYEEDEYPNKEIEYSNYPTFGLRDSSKNKVNRTLIHNKEYEATTQRTTSRRSFTRRTSISAVPKPTTYKPTSRVQVIPTSSPRSKLHEPGRITTQLTSNEFVFENEIEETKNFSSSEEIPQHFNELNNNDESEAPSRLVETTYKIDHSLHGEHSSYNKLITNHNFESKNLFSKDVTAKKIHNSDGSGYFESFGKYDLNKLPNRYNQFAIHEKLKTDLAVADLQLQSFPRPLKNFKHQHLPHSYSHTTEKFTTKSPATNQQIKLYNDDVKKYYDRLLGERLRNSKDPADKAKYHQFIKAMEDEKIEQQQLNIRDLKRQRPIIQSSRPFFSHDIRPKSPEKTLGLGHYKLIASPITKRPYKFPFL</sequence>
<proteinExistence type="predicted"/>
<evidence type="ECO:0000313" key="3">
    <source>
        <dbReference type="Proteomes" id="UP001151699"/>
    </source>
</evidence>
<gene>
    <name evidence="2" type="ORF">Bhyg_10555</name>
</gene>
<name>A0A9Q0MVE9_9DIPT</name>
<dbReference type="Proteomes" id="UP001151699">
    <property type="component" value="Chromosome X"/>
</dbReference>
<dbReference type="OrthoDB" id="7779218at2759"/>
<accession>A0A9Q0MVE9</accession>
<dbReference type="EMBL" id="WJQU01000003">
    <property type="protein sequence ID" value="KAJ6637824.1"/>
    <property type="molecule type" value="Genomic_DNA"/>
</dbReference>
<protein>
    <submittedName>
        <fullName evidence="2">Uncharacterized protein</fullName>
    </submittedName>
</protein>
<comment type="caution">
    <text evidence="2">The sequence shown here is derived from an EMBL/GenBank/DDBJ whole genome shotgun (WGS) entry which is preliminary data.</text>
</comment>
<reference evidence="2" key="1">
    <citation type="submission" date="2022-07" db="EMBL/GenBank/DDBJ databases">
        <authorList>
            <person name="Trinca V."/>
            <person name="Uliana J.V.C."/>
            <person name="Torres T.T."/>
            <person name="Ward R.J."/>
            <person name="Monesi N."/>
        </authorList>
    </citation>
    <scope>NUCLEOTIDE SEQUENCE</scope>
    <source>
        <strain evidence="2">HSMRA1968</strain>
        <tissue evidence="2">Whole embryos</tissue>
    </source>
</reference>
<organism evidence="2 3">
    <name type="scientific">Pseudolycoriella hygida</name>
    <dbReference type="NCBI Taxonomy" id="35572"/>
    <lineage>
        <taxon>Eukaryota</taxon>
        <taxon>Metazoa</taxon>
        <taxon>Ecdysozoa</taxon>
        <taxon>Arthropoda</taxon>
        <taxon>Hexapoda</taxon>
        <taxon>Insecta</taxon>
        <taxon>Pterygota</taxon>
        <taxon>Neoptera</taxon>
        <taxon>Endopterygota</taxon>
        <taxon>Diptera</taxon>
        <taxon>Nematocera</taxon>
        <taxon>Sciaroidea</taxon>
        <taxon>Sciaridae</taxon>
        <taxon>Pseudolycoriella</taxon>
    </lineage>
</organism>
<keyword evidence="3" id="KW-1185">Reference proteome</keyword>
<feature type="compositionally biased region" description="Polar residues" evidence="1">
    <location>
        <begin position="98"/>
        <end position="113"/>
    </location>
</feature>
<evidence type="ECO:0000313" key="2">
    <source>
        <dbReference type="EMBL" id="KAJ6637824.1"/>
    </source>
</evidence>